<dbReference type="InterPro" id="IPR012902">
    <property type="entry name" value="N_methyl_site"/>
</dbReference>
<dbReference type="PANTHER" id="PTHR30093:SF2">
    <property type="entry name" value="TYPE II SECRETION SYSTEM PROTEIN H"/>
    <property type="match status" value="1"/>
</dbReference>
<evidence type="ECO:0000313" key="2">
    <source>
        <dbReference type="EMBL" id="QDU18380.1"/>
    </source>
</evidence>
<dbReference type="OrthoDB" id="249920at2"/>
<organism evidence="2 3">
    <name type="scientific">Urbifossiella limnaea</name>
    <dbReference type="NCBI Taxonomy" id="2528023"/>
    <lineage>
        <taxon>Bacteria</taxon>
        <taxon>Pseudomonadati</taxon>
        <taxon>Planctomycetota</taxon>
        <taxon>Planctomycetia</taxon>
        <taxon>Gemmatales</taxon>
        <taxon>Gemmataceae</taxon>
        <taxon>Urbifossiella</taxon>
    </lineage>
</organism>
<dbReference type="NCBIfam" id="TIGR02532">
    <property type="entry name" value="IV_pilin_GFxxxE"/>
    <property type="match status" value="1"/>
</dbReference>
<dbReference type="AlphaFoldDB" id="A0A517XLK1"/>
<sequence length="263" mass="28818">MRRRGFTLIELLVVIAIIAVLVGLLLPAVQKVRAAANRTRDANSLKQLGAAVHNYAGTHGSLPPARTWENGNVRWWFALCDTGGKQIDYTRGHLMPFVENNQGFLRNPARAPGKVFVTFDAGTGGYGYNYRYLAPLTPTPPADGTLPTSPEAWQPVRIEHVASTSQTVCFANAAGTTPDPRPTGQPSSIEVAVMEPPSRRYPTVHFRLDPKVANVLFLDGHVEARTDRTRNAPLPTDPAAVVALRDDQDIFDLGIDDTIWDRD</sequence>
<dbReference type="KEGG" id="uli:ETAA1_02660"/>
<keyword evidence="3" id="KW-1185">Reference proteome</keyword>
<dbReference type="PROSITE" id="PS00409">
    <property type="entry name" value="PROKAR_NTER_METHYL"/>
    <property type="match status" value="1"/>
</dbReference>
<dbReference type="Pfam" id="PF07596">
    <property type="entry name" value="SBP_bac_10"/>
    <property type="match status" value="1"/>
</dbReference>
<proteinExistence type="predicted"/>
<dbReference type="SUPFAM" id="SSF54523">
    <property type="entry name" value="Pili subunits"/>
    <property type="match status" value="1"/>
</dbReference>
<evidence type="ECO:0000313" key="3">
    <source>
        <dbReference type="Proteomes" id="UP000319576"/>
    </source>
</evidence>
<reference evidence="2 3" key="1">
    <citation type="submission" date="2019-02" db="EMBL/GenBank/DDBJ databases">
        <title>Deep-cultivation of Planctomycetes and their phenomic and genomic characterization uncovers novel biology.</title>
        <authorList>
            <person name="Wiegand S."/>
            <person name="Jogler M."/>
            <person name="Boedeker C."/>
            <person name="Pinto D."/>
            <person name="Vollmers J."/>
            <person name="Rivas-Marin E."/>
            <person name="Kohn T."/>
            <person name="Peeters S.H."/>
            <person name="Heuer A."/>
            <person name="Rast P."/>
            <person name="Oberbeckmann S."/>
            <person name="Bunk B."/>
            <person name="Jeske O."/>
            <person name="Meyerdierks A."/>
            <person name="Storesund J.E."/>
            <person name="Kallscheuer N."/>
            <person name="Luecker S."/>
            <person name="Lage O.M."/>
            <person name="Pohl T."/>
            <person name="Merkel B.J."/>
            <person name="Hornburger P."/>
            <person name="Mueller R.-W."/>
            <person name="Bruemmer F."/>
            <person name="Labrenz M."/>
            <person name="Spormann A.M."/>
            <person name="Op den Camp H."/>
            <person name="Overmann J."/>
            <person name="Amann R."/>
            <person name="Jetten M.S.M."/>
            <person name="Mascher T."/>
            <person name="Medema M.H."/>
            <person name="Devos D.P."/>
            <person name="Kaster A.-K."/>
            <person name="Ovreas L."/>
            <person name="Rohde M."/>
            <person name="Galperin M.Y."/>
            <person name="Jogler C."/>
        </authorList>
    </citation>
    <scope>NUCLEOTIDE SEQUENCE [LARGE SCALE GENOMIC DNA]</scope>
    <source>
        <strain evidence="2 3">ETA_A1</strain>
    </source>
</reference>
<dbReference type="Pfam" id="PF07963">
    <property type="entry name" value="N_methyl"/>
    <property type="match status" value="1"/>
</dbReference>
<accession>A0A517XLK1</accession>
<dbReference type="Gene3D" id="3.30.700.10">
    <property type="entry name" value="Glycoprotein, Type 4 Pilin"/>
    <property type="match status" value="1"/>
</dbReference>
<feature type="domain" description="DUF1559" evidence="1">
    <location>
        <begin position="30"/>
        <end position="100"/>
    </location>
</feature>
<dbReference type="InterPro" id="IPR011453">
    <property type="entry name" value="DUF1559"/>
</dbReference>
<name>A0A517XLK1_9BACT</name>
<dbReference type="InterPro" id="IPR045584">
    <property type="entry name" value="Pilin-like"/>
</dbReference>
<dbReference type="Proteomes" id="UP000319576">
    <property type="component" value="Chromosome"/>
</dbReference>
<evidence type="ECO:0000259" key="1">
    <source>
        <dbReference type="Pfam" id="PF07596"/>
    </source>
</evidence>
<gene>
    <name evidence="2" type="ORF">ETAA1_02660</name>
</gene>
<dbReference type="RefSeq" id="WP_145233623.1">
    <property type="nucleotide sequence ID" value="NZ_CP036273.1"/>
</dbReference>
<dbReference type="PANTHER" id="PTHR30093">
    <property type="entry name" value="GENERAL SECRETION PATHWAY PROTEIN G"/>
    <property type="match status" value="1"/>
</dbReference>
<protein>
    <submittedName>
        <fullName evidence="2">Putative major pilin subunit</fullName>
    </submittedName>
</protein>
<dbReference type="EMBL" id="CP036273">
    <property type="protein sequence ID" value="QDU18380.1"/>
    <property type="molecule type" value="Genomic_DNA"/>
</dbReference>